<organism evidence="3 4">
    <name type="scientific">Favolaschia claudopus</name>
    <dbReference type="NCBI Taxonomy" id="2862362"/>
    <lineage>
        <taxon>Eukaryota</taxon>
        <taxon>Fungi</taxon>
        <taxon>Dikarya</taxon>
        <taxon>Basidiomycota</taxon>
        <taxon>Agaricomycotina</taxon>
        <taxon>Agaricomycetes</taxon>
        <taxon>Agaricomycetidae</taxon>
        <taxon>Agaricales</taxon>
        <taxon>Marasmiineae</taxon>
        <taxon>Mycenaceae</taxon>
        <taxon>Favolaschia</taxon>
    </lineage>
</organism>
<dbReference type="Gene3D" id="1.20.1280.50">
    <property type="match status" value="1"/>
</dbReference>
<dbReference type="Pfam" id="PF12937">
    <property type="entry name" value="F-box-like"/>
    <property type="match status" value="1"/>
</dbReference>
<dbReference type="Proteomes" id="UP001362999">
    <property type="component" value="Unassembled WGS sequence"/>
</dbReference>
<feature type="region of interest" description="Disordered" evidence="1">
    <location>
        <begin position="1"/>
        <end position="25"/>
    </location>
</feature>
<accession>A0AAW0CTT1</accession>
<evidence type="ECO:0000259" key="2">
    <source>
        <dbReference type="Pfam" id="PF12937"/>
    </source>
</evidence>
<gene>
    <name evidence="3" type="ORF">R3P38DRAFT_2888823</name>
</gene>
<protein>
    <submittedName>
        <fullName evidence="3">F-box domain-containing protein</fullName>
    </submittedName>
</protein>
<evidence type="ECO:0000313" key="3">
    <source>
        <dbReference type="EMBL" id="KAK7042153.1"/>
    </source>
</evidence>
<dbReference type="InterPro" id="IPR001810">
    <property type="entry name" value="F-box_dom"/>
</dbReference>
<feature type="compositionally biased region" description="Acidic residues" evidence="1">
    <location>
        <begin position="376"/>
        <end position="392"/>
    </location>
</feature>
<dbReference type="SUPFAM" id="SSF52047">
    <property type="entry name" value="RNI-like"/>
    <property type="match status" value="1"/>
</dbReference>
<feature type="domain" description="F-box" evidence="2">
    <location>
        <begin position="31"/>
        <end position="87"/>
    </location>
</feature>
<feature type="region of interest" description="Disordered" evidence="1">
    <location>
        <begin position="354"/>
        <end position="399"/>
    </location>
</feature>
<sequence length="399" mass="44349">MMLPDTQRNRNDSLDTEEPLEGPCTSKYPVLTLPNEIVSEIFVRYLPPEPVGTPWVGDLSPTLLGQICRQWRAIAFATPQLWSTLVFVSRDAKRIPPDVQVLMVNTWLKRSGGYPLTILINDYYGQLNLSGIISAIVPHCARWEDVTFVVPAPFIDAVTGAMPMLRSLGLTLASSPVITALPIPSTAFFATNVPELRVLQINYVTLLLFELPWTQLSSLTMRTVEPEQCCAVLQQMPQLVYCSLTLWTTELEVYEGSEIKLPCLESLVFICHKVPPVLAFLTSFLVPALRKLEISELLLGESPIASLESFIKKSSCKLQELVITERQFLVSVPWESYEAAFPSIPKLSRVFAEDSDEDEYGSESGTGSDSQTDSDSGFEWDSEGASESGSESEDMHELD</sequence>
<proteinExistence type="predicted"/>
<reference evidence="3 4" key="1">
    <citation type="journal article" date="2024" name="J Genomics">
        <title>Draft genome sequencing and assembly of Favolaschia claudopus CIRM-BRFM 2984 isolated from oak limbs.</title>
        <authorList>
            <person name="Navarro D."/>
            <person name="Drula E."/>
            <person name="Chaduli D."/>
            <person name="Cazenave R."/>
            <person name="Ahrendt S."/>
            <person name="Wang J."/>
            <person name="Lipzen A."/>
            <person name="Daum C."/>
            <person name="Barry K."/>
            <person name="Grigoriev I.V."/>
            <person name="Favel A."/>
            <person name="Rosso M.N."/>
            <person name="Martin F."/>
        </authorList>
    </citation>
    <scope>NUCLEOTIDE SEQUENCE [LARGE SCALE GENOMIC DNA]</scope>
    <source>
        <strain evidence="3 4">CIRM-BRFM 2984</strain>
    </source>
</reference>
<evidence type="ECO:0000256" key="1">
    <source>
        <dbReference type="SAM" id="MobiDB-lite"/>
    </source>
</evidence>
<dbReference type="AlphaFoldDB" id="A0AAW0CTT1"/>
<dbReference type="EMBL" id="JAWWNJ010000013">
    <property type="protein sequence ID" value="KAK7042153.1"/>
    <property type="molecule type" value="Genomic_DNA"/>
</dbReference>
<comment type="caution">
    <text evidence="3">The sequence shown here is derived from an EMBL/GenBank/DDBJ whole genome shotgun (WGS) entry which is preliminary data.</text>
</comment>
<evidence type="ECO:0000313" key="4">
    <source>
        <dbReference type="Proteomes" id="UP001362999"/>
    </source>
</evidence>
<keyword evidence="4" id="KW-1185">Reference proteome</keyword>
<feature type="compositionally biased region" description="Low complexity" evidence="1">
    <location>
        <begin position="362"/>
        <end position="375"/>
    </location>
</feature>
<name>A0AAW0CTT1_9AGAR</name>